<accession>A0ABQ4Z267</accession>
<feature type="region of interest" description="Disordered" evidence="1">
    <location>
        <begin position="1"/>
        <end position="25"/>
    </location>
</feature>
<keyword evidence="3" id="KW-1185">Reference proteome</keyword>
<feature type="compositionally biased region" description="Polar residues" evidence="1">
    <location>
        <begin position="1"/>
        <end position="17"/>
    </location>
</feature>
<dbReference type="Proteomes" id="UP001151760">
    <property type="component" value="Unassembled WGS sequence"/>
</dbReference>
<reference evidence="2" key="2">
    <citation type="submission" date="2022-01" db="EMBL/GenBank/DDBJ databases">
        <authorList>
            <person name="Yamashiro T."/>
            <person name="Shiraishi A."/>
            <person name="Satake H."/>
            <person name="Nakayama K."/>
        </authorList>
    </citation>
    <scope>NUCLEOTIDE SEQUENCE</scope>
</reference>
<comment type="caution">
    <text evidence="2">The sequence shown here is derived from an EMBL/GenBank/DDBJ whole genome shotgun (WGS) entry which is preliminary data.</text>
</comment>
<evidence type="ECO:0000313" key="2">
    <source>
        <dbReference type="EMBL" id="GJS83841.1"/>
    </source>
</evidence>
<gene>
    <name evidence="2" type="ORF">Tco_0750382</name>
</gene>
<evidence type="ECO:0000256" key="1">
    <source>
        <dbReference type="SAM" id="MobiDB-lite"/>
    </source>
</evidence>
<proteinExistence type="predicted"/>
<name>A0ABQ4Z267_9ASTR</name>
<sequence length="89" mass="10069">MLRKVGSSNMVESSNEASLGAHEDASKQGIIFQDRERTSTCIYNTFLLHKSQSSTSKQTRQRKMVEPKVPLKKKDQVALDEEMARNLEA</sequence>
<dbReference type="EMBL" id="BQNB010010930">
    <property type="protein sequence ID" value="GJS83841.1"/>
    <property type="molecule type" value="Genomic_DNA"/>
</dbReference>
<evidence type="ECO:0000313" key="3">
    <source>
        <dbReference type="Proteomes" id="UP001151760"/>
    </source>
</evidence>
<reference evidence="2" key="1">
    <citation type="journal article" date="2022" name="Int. J. Mol. Sci.">
        <title>Draft Genome of Tanacetum Coccineum: Genomic Comparison of Closely Related Tanacetum-Family Plants.</title>
        <authorList>
            <person name="Yamashiro T."/>
            <person name="Shiraishi A."/>
            <person name="Nakayama K."/>
            <person name="Satake H."/>
        </authorList>
    </citation>
    <scope>NUCLEOTIDE SEQUENCE</scope>
</reference>
<organism evidence="2 3">
    <name type="scientific">Tanacetum coccineum</name>
    <dbReference type="NCBI Taxonomy" id="301880"/>
    <lineage>
        <taxon>Eukaryota</taxon>
        <taxon>Viridiplantae</taxon>
        <taxon>Streptophyta</taxon>
        <taxon>Embryophyta</taxon>
        <taxon>Tracheophyta</taxon>
        <taxon>Spermatophyta</taxon>
        <taxon>Magnoliopsida</taxon>
        <taxon>eudicotyledons</taxon>
        <taxon>Gunneridae</taxon>
        <taxon>Pentapetalae</taxon>
        <taxon>asterids</taxon>
        <taxon>campanulids</taxon>
        <taxon>Asterales</taxon>
        <taxon>Asteraceae</taxon>
        <taxon>Asteroideae</taxon>
        <taxon>Anthemideae</taxon>
        <taxon>Anthemidinae</taxon>
        <taxon>Tanacetum</taxon>
    </lineage>
</organism>
<protein>
    <submittedName>
        <fullName evidence="2">Uncharacterized protein</fullName>
    </submittedName>
</protein>